<keyword evidence="2" id="KW-1003">Cell membrane</keyword>
<comment type="function">
    <text evidence="7">Part of the tripartite ATP-independent periplasmic (TRAP) transport system.</text>
</comment>
<dbReference type="Pfam" id="PF06808">
    <property type="entry name" value="DctM"/>
    <property type="match status" value="1"/>
</dbReference>
<feature type="domain" description="TRAP C4-dicarboxylate transport system permease DctM subunit" evidence="8">
    <location>
        <begin position="12"/>
        <end position="434"/>
    </location>
</feature>
<comment type="subunit">
    <text evidence="7">The complex comprises the extracytoplasmic solute receptor protein and the two transmembrane proteins.</text>
</comment>
<dbReference type="NCBIfam" id="TIGR00786">
    <property type="entry name" value="dctM"/>
    <property type="match status" value="1"/>
</dbReference>
<evidence type="ECO:0000256" key="5">
    <source>
        <dbReference type="ARBA" id="ARBA00022989"/>
    </source>
</evidence>
<evidence type="ECO:0000256" key="3">
    <source>
        <dbReference type="ARBA" id="ARBA00022519"/>
    </source>
</evidence>
<feature type="transmembrane region" description="Helical" evidence="7">
    <location>
        <begin position="6"/>
        <end position="39"/>
    </location>
</feature>
<keyword evidence="6 7" id="KW-0472">Membrane</keyword>
<keyword evidence="4 7" id="KW-0812">Transmembrane</keyword>
<proteinExistence type="inferred from homology"/>
<feature type="transmembrane region" description="Helical" evidence="7">
    <location>
        <begin position="282"/>
        <end position="305"/>
    </location>
</feature>
<feature type="transmembrane region" description="Helical" evidence="7">
    <location>
        <begin position="175"/>
        <end position="198"/>
    </location>
</feature>
<keyword evidence="3 7" id="KW-0997">Cell inner membrane</keyword>
<evidence type="ECO:0000256" key="2">
    <source>
        <dbReference type="ARBA" id="ARBA00022475"/>
    </source>
</evidence>
<dbReference type="PANTHER" id="PTHR33362">
    <property type="entry name" value="SIALIC ACID TRAP TRANSPORTER PERMEASE PROTEIN SIAT-RELATED"/>
    <property type="match status" value="1"/>
</dbReference>
<dbReference type="Proteomes" id="UP000182840">
    <property type="component" value="Chromosome"/>
</dbReference>
<dbReference type="PIRSF" id="PIRSF006066">
    <property type="entry name" value="HI0050"/>
    <property type="match status" value="1"/>
</dbReference>
<evidence type="ECO:0000256" key="6">
    <source>
        <dbReference type="ARBA" id="ARBA00023136"/>
    </source>
</evidence>
<keyword evidence="7" id="KW-0813">Transport</keyword>
<dbReference type="RefSeq" id="WP_072602080.1">
    <property type="nucleotide sequence ID" value="NZ_JBHRXM010000004.1"/>
</dbReference>
<organism evidence="9 10">
    <name type="scientific">Aquibium oceanicum</name>
    <dbReference type="NCBI Taxonomy" id="1670800"/>
    <lineage>
        <taxon>Bacteria</taxon>
        <taxon>Pseudomonadati</taxon>
        <taxon>Pseudomonadota</taxon>
        <taxon>Alphaproteobacteria</taxon>
        <taxon>Hyphomicrobiales</taxon>
        <taxon>Phyllobacteriaceae</taxon>
        <taxon>Aquibium</taxon>
    </lineage>
</organism>
<dbReference type="InterPro" id="IPR010656">
    <property type="entry name" value="DctM"/>
</dbReference>
<evidence type="ECO:0000256" key="4">
    <source>
        <dbReference type="ARBA" id="ARBA00022692"/>
    </source>
</evidence>
<keyword evidence="5 7" id="KW-1133">Transmembrane helix</keyword>
<accession>A0A1L3SMU4</accession>
<dbReference type="OrthoDB" id="9790209at2"/>
<protein>
    <recommendedName>
        <fullName evidence="7">TRAP transporter large permease protein</fullName>
    </recommendedName>
</protein>
<dbReference type="GO" id="GO:0005886">
    <property type="term" value="C:plasma membrane"/>
    <property type="evidence" value="ECO:0007669"/>
    <property type="project" value="UniProtKB-SubCell"/>
</dbReference>
<evidence type="ECO:0000313" key="9">
    <source>
        <dbReference type="EMBL" id="APH70671.1"/>
    </source>
</evidence>
<dbReference type="GO" id="GO:0022857">
    <property type="term" value="F:transmembrane transporter activity"/>
    <property type="evidence" value="ECO:0007669"/>
    <property type="project" value="UniProtKB-UniRule"/>
</dbReference>
<feature type="transmembrane region" description="Helical" evidence="7">
    <location>
        <begin position="60"/>
        <end position="79"/>
    </location>
</feature>
<feature type="transmembrane region" description="Helical" evidence="7">
    <location>
        <begin position="410"/>
        <end position="438"/>
    </location>
</feature>
<evidence type="ECO:0000259" key="8">
    <source>
        <dbReference type="Pfam" id="PF06808"/>
    </source>
</evidence>
<feature type="transmembrane region" description="Helical" evidence="7">
    <location>
        <begin position="99"/>
        <end position="130"/>
    </location>
</feature>
<gene>
    <name evidence="9" type="ORF">BSQ44_04170</name>
</gene>
<comment type="similarity">
    <text evidence="7">Belongs to the TRAP transporter large permease family.</text>
</comment>
<feature type="transmembrane region" description="Helical" evidence="7">
    <location>
        <begin position="325"/>
        <end position="345"/>
    </location>
</feature>
<dbReference type="EMBL" id="CP018171">
    <property type="protein sequence ID" value="APH70671.1"/>
    <property type="molecule type" value="Genomic_DNA"/>
</dbReference>
<comment type="caution">
    <text evidence="7">Lacks conserved residue(s) required for the propagation of feature annotation.</text>
</comment>
<keyword evidence="10" id="KW-1185">Reference proteome</keyword>
<dbReference type="KEGG" id="meso:BSQ44_04170"/>
<evidence type="ECO:0000256" key="1">
    <source>
        <dbReference type="ARBA" id="ARBA00004429"/>
    </source>
</evidence>
<dbReference type="PANTHER" id="PTHR33362:SF5">
    <property type="entry name" value="C4-DICARBOXYLATE TRAP TRANSPORTER LARGE PERMEASE PROTEIN DCTM"/>
    <property type="match status" value="1"/>
</dbReference>
<evidence type="ECO:0000313" key="10">
    <source>
        <dbReference type="Proteomes" id="UP000182840"/>
    </source>
</evidence>
<feature type="transmembrane region" description="Helical" evidence="7">
    <location>
        <begin position="142"/>
        <end position="169"/>
    </location>
</feature>
<dbReference type="InterPro" id="IPR004681">
    <property type="entry name" value="TRAP_DctM"/>
</dbReference>
<dbReference type="AlphaFoldDB" id="A0A1L3SMU4"/>
<name>A0A1L3SMU4_9HYPH</name>
<dbReference type="STRING" id="1670800.BSQ44_04170"/>
<feature type="transmembrane region" description="Helical" evidence="7">
    <location>
        <begin position="357"/>
        <end position="379"/>
    </location>
</feature>
<feature type="transmembrane region" description="Helical" evidence="7">
    <location>
        <begin position="228"/>
        <end position="247"/>
    </location>
</feature>
<evidence type="ECO:0000256" key="7">
    <source>
        <dbReference type="RuleBase" id="RU369079"/>
    </source>
</evidence>
<reference evidence="10" key="1">
    <citation type="submission" date="2016-11" db="EMBL/GenBank/DDBJ databases">
        <title>Mesorhizobium oceanicum sp. nov., isolated from deep seawater in South China Sea.</title>
        <authorList>
            <person name="Fu G.-Y."/>
        </authorList>
    </citation>
    <scope>NUCLEOTIDE SEQUENCE [LARGE SCALE GENOMIC DNA]</scope>
    <source>
        <strain evidence="10">B7</strain>
    </source>
</reference>
<sequence length="439" mass="46302">MSPIEIGIVSVLVMLALIYAGIHVPFVLALTSFVGVWLIKGNFTIATLMLTQAATQGIADYIFGVVPLFVLMGMLVSAADLGRDSYIVANQLLRRYAGGLGIATVAANTVFAAITGVTIASAAVFSRIAVPEMLQFGYNKRFAVGVVAGSSVLGMLIPPSVLLIVYALIAEQSVGAMFLAGIGPGLLLAFLFSLGIFLTAKFFPRYVISDPQKAAAIDTNDNLTGLELVWKIAPVVMLVFAVLGGIYGGVFTPTEAGAVGAALALVAALLKRRLTLRGFWAILIETGYITASILFIVISATMYSRMLGISGLPTQIGDMVRDLDASYVVILLVFIALALILGTIIDSVSIILITVPLFLPLLAPFDVSLVWFGIVAVLATEIGLLTPPFGISCFVVRSTLSDYGVTLGDVFIGAFPFAVVMLLTVALIVMFPSIVLFFV</sequence>
<comment type="subcellular location">
    <subcellularLocation>
        <location evidence="1 7">Cell inner membrane</location>
        <topology evidence="1 7">Multi-pass membrane protein</topology>
    </subcellularLocation>
</comment>